<evidence type="ECO:0000313" key="1">
    <source>
        <dbReference type="EMBL" id="KAH3816863.1"/>
    </source>
</evidence>
<sequence length="51" mass="5666">MGRCFRCSLHAKAAMGRFFRCSLLVIAAIGCCFRCSLTLSVTSNFRQCCPK</sequence>
<dbReference type="Proteomes" id="UP000828390">
    <property type="component" value="Unassembled WGS sequence"/>
</dbReference>
<keyword evidence="2" id="KW-1185">Reference proteome</keyword>
<accession>A0A9D4GHC3</accession>
<evidence type="ECO:0000313" key="2">
    <source>
        <dbReference type="Proteomes" id="UP000828390"/>
    </source>
</evidence>
<protein>
    <submittedName>
        <fullName evidence="1">Uncharacterized protein</fullName>
    </submittedName>
</protein>
<comment type="caution">
    <text evidence="1">The sequence shown here is derived from an EMBL/GenBank/DDBJ whole genome shotgun (WGS) entry which is preliminary data.</text>
</comment>
<dbReference type="PROSITE" id="PS51257">
    <property type="entry name" value="PROKAR_LIPOPROTEIN"/>
    <property type="match status" value="1"/>
</dbReference>
<proteinExistence type="predicted"/>
<dbReference type="AlphaFoldDB" id="A0A9D4GHC3"/>
<organism evidence="1 2">
    <name type="scientific">Dreissena polymorpha</name>
    <name type="common">Zebra mussel</name>
    <name type="synonym">Mytilus polymorpha</name>
    <dbReference type="NCBI Taxonomy" id="45954"/>
    <lineage>
        <taxon>Eukaryota</taxon>
        <taxon>Metazoa</taxon>
        <taxon>Spiralia</taxon>
        <taxon>Lophotrochozoa</taxon>
        <taxon>Mollusca</taxon>
        <taxon>Bivalvia</taxon>
        <taxon>Autobranchia</taxon>
        <taxon>Heteroconchia</taxon>
        <taxon>Euheterodonta</taxon>
        <taxon>Imparidentia</taxon>
        <taxon>Neoheterodontei</taxon>
        <taxon>Myida</taxon>
        <taxon>Dreissenoidea</taxon>
        <taxon>Dreissenidae</taxon>
        <taxon>Dreissena</taxon>
    </lineage>
</organism>
<gene>
    <name evidence="1" type="ORF">DPMN_118387</name>
</gene>
<reference evidence="1" key="1">
    <citation type="journal article" date="2019" name="bioRxiv">
        <title>The Genome of the Zebra Mussel, Dreissena polymorpha: A Resource for Invasive Species Research.</title>
        <authorList>
            <person name="McCartney M.A."/>
            <person name="Auch B."/>
            <person name="Kono T."/>
            <person name="Mallez S."/>
            <person name="Zhang Y."/>
            <person name="Obille A."/>
            <person name="Becker A."/>
            <person name="Abrahante J.E."/>
            <person name="Garbe J."/>
            <person name="Badalamenti J.P."/>
            <person name="Herman A."/>
            <person name="Mangelson H."/>
            <person name="Liachko I."/>
            <person name="Sullivan S."/>
            <person name="Sone E.D."/>
            <person name="Koren S."/>
            <person name="Silverstein K.A.T."/>
            <person name="Beckman K.B."/>
            <person name="Gohl D.M."/>
        </authorList>
    </citation>
    <scope>NUCLEOTIDE SEQUENCE</scope>
    <source>
        <strain evidence="1">Duluth1</strain>
        <tissue evidence="1">Whole animal</tissue>
    </source>
</reference>
<dbReference type="EMBL" id="JAIWYP010000005">
    <property type="protein sequence ID" value="KAH3816863.1"/>
    <property type="molecule type" value="Genomic_DNA"/>
</dbReference>
<name>A0A9D4GHC3_DREPO</name>
<reference evidence="1" key="2">
    <citation type="submission" date="2020-11" db="EMBL/GenBank/DDBJ databases">
        <authorList>
            <person name="McCartney M.A."/>
            <person name="Auch B."/>
            <person name="Kono T."/>
            <person name="Mallez S."/>
            <person name="Becker A."/>
            <person name="Gohl D.M."/>
            <person name="Silverstein K.A.T."/>
            <person name="Koren S."/>
            <person name="Bechman K.B."/>
            <person name="Herman A."/>
            <person name="Abrahante J.E."/>
            <person name="Garbe J."/>
        </authorList>
    </citation>
    <scope>NUCLEOTIDE SEQUENCE</scope>
    <source>
        <strain evidence="1">Duluth1</strain>
        <tissue evidence="1">Whole animal</tissue>
    </source>
</reference>